<dbReference type="eggNOG" id="COG0524">
    <property type="taxonomic scope" value="Bacteria"/>
</dbReference>
<sequence length="317" mass="35141">MKKIAVIGECMIELNGTPFGTMEQTFGGDTLNTAIYLKRTAKLNTATDKLDVLYITAMGCDPLSKAMIERWQKEGIDTRHVLVDDMRTAGLYMIQVDENGERTFLYWRNQSAARYLLSHPKFTQVKHCLEHVDAIFVSGISLAILSSRDRSRLLTLLEQLRSQGIEVIFDSNYRPALWPHDELASVRACYLTMYQTTNLALVTFEDEQRIWGDQSAQQTLTRLHSLGVKTVIVKQGDKGCLLSTSESTSPFYVPASAVSNVVDTTSAGDSFNGGFLAHYLAGSSLITACEYGNHLAGIVIQHKGAIIPAHITHPTYS</sequence>
<evidence type="ECO:0000256" key="3">
    <source>
        <dbReference type="ARBA" id="ARBA00022741"/>
    </source>
</evidence>
<dbReference type="PANTHER" id="PTHR43085:SF15">
    <property type="entry name" value="2-DEHYDRO-3-DEOXYGLUCONOKINASE"/>
    <property type="match status" value="1"/>
</dbReference>
<dbReference type="EMBL" id="AEVT01000107">
    <property type="protein sequence ID" value="EGA68402.1"/>
    <property type="molecule type" value="Genomic_DNA"/>
</dbReference>
<evidence type="ECO:0000256" key="2">
    <source>
        <dbReference type="ARBA" id="ARBA00022679"/>
    </source>
</evidence>
<evidence type="ECO:0000256" key="14">
    <source>
        <dbReference type="ARBA" id="ARBA00080545"/>
    </source>
</evidence>
<evidence type="ECO:0000256" key="13">
    <source>
        <dbReference type="ARBA" id="ARBA00075711"/>
    </source>
</evidence>
<accession>E8MC97</accession>
<keyword evidence="6" id="KW-0119">Carbohydrate metabolism</keyword>
<dbReference type="InterPro" id="IPR002173">
    <property type="entry name" value="Carboh/pur_kinase_PfkB_CS"/>
</dbReference>
<dbReference type="OrthoDB" id="9776822at2"/>
<keyword evidence="4 16" id="KW-0418">Kinase</keyword>
<keyword evidence="3" id="KW-0547">Nucleotide-binding</keyword>
<evidence type="ECO:0000256" key="1">
    <source>
        <dbReference type="ARBA" id="ARBA00010688"/>
    </source>
</evidence>
<dbReference type="GeneID" id="95571167"/>
<keyword evidence="5" id="KW-0067">ATP-binding</keyword>
<comment type="pathway">
    <text evidence="7">Carbohydrate acid metabolism; 2-dehydro-3-deoxy-D-gluconate degradation; D-glyceraldehyde 3-phosphate and pyruvate from 2-dehydro-3-deoxy-D-gluconate: step 1/2.</text>
</comment>
<dbReference type="GO" id="GO:0019698">
    <property type="term" value="P:D-galacturonate catabolic process"/>
    <property type="evidence" value="ECO:0007669"/>
    <property type="project" value="TreeGrafter"/>
</dbReference>
<dbReference type="CDD" id="cd01166">
    <property type="entry name" value="KdgK"/>
    <property type="match status" value="1"/>
</dbReference>
<dbReference type="Pfam" id="PF00294">
    <property type="entry name" value="PfkB"/>
    <property type="match status" value="1"/>
</dbReference>
<dbReference type="GO" id="GO:0042840">
    <property type="term" value="P:D-glucuronate catabolic process"/>
    <property type="evidence" value="ECO:0007669"/>
    <property type="project" value="TreeGrafter"/>
</dbReference>
<dbReference type="GO" id="GO:0006974">
    <property type="term" value="P:DNA damage response"/>
    <property type="evidence" value="ECO:0007669"/>
    <property type="project" value="TreeGrafter"/>
</dbReference>
<dbReference type="EC" id="2.7.1.45" evidence="11"/>
<comment type="function">
    <text evidence="10">Catalyzes the phosphorylation of 2-keto-3-deoxygluconate (KDG) to produce 2-keto-3-deoxy-6-phosphogluconate (KDPG).</text>
</comment>
<evidence type="ECO:0000313" key="17">
    <source>
        <dbReference type="Proteomes" id="UP000006228"/>
    </source>
</evidence>
<name>E8MC97_PHOS4</name>
<dbReference type="PANTHER" id="PTHR43085">
    <property type="entry name" value="HEXOKINASE FAMILY MEMBER"/>
    <property type="match status" value="1"/>
</dbReference>
<reference evidence="16 17" key="1">
    <citation type="journal article" date="2012" name="Int. J. Syst. Evol. Microbiol.">
        <title>Vibrio caribbeanicus sp. nov., isolated from the marine sponge Scleritoderma cyanea.</title>
        <authorList>
            <person name="Hoffmann M."/>
            <person name="Monday S.R."/>
            <person name="Allard M.W."/>
            <person name="Strain E.A."/>
            <person name="Whittaker P."/>
            <person name="Naum M."/>
            <person name="McCarthy P.J."/>
            <person name="Lopez J.V."/>
            <person name="Fischer M."/>
            <person name="Brown E.W."/>
        </authorList>
    </citation>
    <scope>NUCLEOTIDE SEQUENCE [LARGE SCALE GENOMIC DNA]</scope>
    <source>
        <strain evidence="17">DSMZ 21326</strain>
    </source>
</reference>
<dbReference type="GO" id="GO:0005829">
    <property type="term" value="C:cytosol"/>
    <property type="evidence" value="ECO:0007669"/>
    <property type="project" value="TreeGrafter"/>
</dbReference>
<evidence type="ECO:0000256" key="9">
    <source>
        <dbReference type="ARBA" id="ARBA00050729"/>
    </source>
</evidence>
<comment type="caution">
    <text evidence="16">The sequence shown here is derived from an EMBL/GenBank/DDBJ whole genome shotgun (WGS) entry which is preliminary data.</text>
</comment>
<dbReference type="SUPFAM" id="SSF53613">
    <property type="entry name" value="Ribokinase-like"/>
    <property type="match status" value="1"/>
</dbReference>
<dbReference type="FunFam" id="3.40.1190.20:FF:000011">
    <property type="entry name" value="2-dehydro-3-deoxygluconokinase, putative"/>
    <property type="match status" value="1"/>
</dbReference>
<evidence type="ECO:0000256" key="12">
    <source>
        <dbReference type="ARBA" id="ARBA00067931"/>
    </source>
</evidence>
<evidence type="ECO:0000256" key="11">
    <source>
        <dbReference type="ARBA" id="ARBA00066369"/>
    </source>
</evidence>
<evidence type="ECO:0000313" key="16">
    <source>
        <dbReference type="EMBL" id="EGA68402.1"/>
    </source>
</evidence>
<dbReference type="AlphaFoldDB" id="E8MC97"/>
<keyword evidence="2" id="KW-0808">Transferase</keyword>
<dbReference type="InterPro" id="IPR050306">
    <property type="entry name" value="PfkB_Carbo_kinase"/>
</dbReference>
<dbReference type="GO" id="GO:0008673">
    <property type="term" value="F:2-dehydro-3-deoxygluconokinase activity"/>
    <property type="evidence" value="ECO:0007669"/>
    <property type="project" value="UniProtKB-EC"/>
</dbReference>
<evidence type="ECO:0000256" key="8">
    <source>
        <dbReference type="ARBA" id="ARBA00044254"/>
    </source>
</evidence>
<evidence type="ECO:0000256" key="5">
    <source>
        <dbReference type="ARBA" id="ARBA00022840"/>
    </source>
</evidence>
<organism evidence="16 17">
    <name type="scientific">Vibrio sinaloensis DSM 21326</name>
    <dbReference type="NCBI Taxonomy" id="945550"/>
    <lineage>
        <taxon>Bacteria</taxon>
        <taxon>Pseudomonadati</taxon>
        <taxon>Pseudomonadota</taxon>
        <taxon>Gammaproteobacteria</taxon>
        <taxon>Vibrionales</taxon>
        <taxon>Vibrionaceae</taxon>
        <taxon>Vibrio</taxon>
        <taxon>Vibrio oreintalis group</taxon>
    </lineage>
</organism>
<dbReference type="InterPro" id="IPR011611">
    <property type="entry name" value="PfkB_dom"/>
</dbReference>
<comment type="catalytic activity">
    <reaction evidence="9">
        <text>2-dehydro-3-deoxy-D-gluconate + ATP = 2-dehydro-3-deoxy-6-phospho-D-gluconate + ADP + H(+)</text>
        <dbReference type="Rhea" id="RHEA:14797"/>
        <dbReference type="ChEBI" id="CHEBI:15378"/>
        <dbReference type="ChEBI" id="CHEBI:30616"/>
        <dbReference type="ChEBI" id="CHEBI:57569"/>
        <dbReference type="ChEBI" id="CHEBI:57990"/>
        <dbReference type="ChEBI" id="CHEBI:456216"/>
        <dbReference type="EC" id="2.7.1.45"/>
    </reaction>
</comment>
<dbReference type="RefSeq" id="WP_008080813.1">
    <property type="nucleotide sequence ID" value="NZ_AEVT01000107.1"/>
</dbReference>
<dbReference type="Gene3D" id="3.40.1190.20">
    <property type="match status" value="1"/>
</dbReference>
<dbReference type="InterPro" id="IPR029056">
    <property type="entry name" value="Ribokinase-like"/>
</dbReference>
<dbReference type="PROSITE" id="PS00584">
    <property type="entry name" value="PFKB_KINASES_2"/>
    <property type="match status" value="1"/>
</dbReference>
<evidence type="ECO:0000256" key="6">
    <source>
        <dbReference type="ARBA" id="ARBA00023277"/>
    </source>
</evidence>
<feature type="domain" description="Carbohydrate kinase PfkB" evidence="15">
    <location>
        <begin position="1"/>
        <end position="309"/>
    </location>
</feature>
<comment type="similarity">
    <text evidence="1">Belongs to the carbohydrate kinase PfkB family.</text>
</comment>
<dbReference type="GO" id="GO:0005524">
    <property type="term" value="F:ATP binding"/>
    <property type="evidence" value="ECO:0007669"/>
    <property type="project" value="UniProtKB-KW"/>
</dbReference>
<evidence type="ECO:0000256" key="4">
    <source>
        <dbReference type="ARBA" id="ARBA00022777"/>
    </source>
</evidence>
<evidence type="ECO:0000259" key="15">
    <source>
        <dbReference type="Pfam" id="PF00294"/>
    </source>
</evidence>
<gene>
    <name evidence="16" type="ORF">VISI1226_08984</name>
</gene>
<protein>
    <recommendedName>
        <fullName evidence="12">2-dehydro-3-deoxygluconokinase</fullName>
        <ecNumber evidence="11">2.7.1.45</ecNumber>
    </recommendedName>
    <alternativeName>
        <fullName evidence="13">2-keto-3-deoxygluconokinase</fullName>
    </alternativeName>
    <alternativeName>
        <fullName evidence="14">3-deoxy-2-oxo-D-gluconate kinase</fullName>
    </alternativeName>
    <alternativeName>
        <fullName evidence="8">KDG kinase</fullName>
    </alternativeName>
</protein>
<dbReference type="Proteomes" id="UP000006228">
    <property type="component" value="Unassembled WGS sequence"/>
</dbReference>
<evidence type="ECO:0000256" key="10">
    <source>
        <dbReference type="ARBA" id="ARBA00054997"/>
    </source>
</evidence>
<evidence type="ECO:0000256" key="7">
    <source>
        <dbReference type="ARBA" id="ARBA00043951"/>
    </source>
</evidence>
<proteinExistence type="inferred from homology"/>